<evidence type="ECO:0000256" key="2">
    <source>
        <dbReference type="ARBA" id="ARBA00022771"/>
    </source>
</evidence>
<dbReference type="GO" id="GO:0061630">
    <property type="term" value="F:ubiquitin protein ligase activity"/>
    <property type="evidence" value="ECO:0007669"/>
    <property type="project" value="InterPro"/>
</dbReference>
<feature type="compositionally biased region" description="Low complexity" evidence="5">
    <location>
        <begin position="56"/>
        <end position="65"/>
    </location>
</feature>
<evidence type="ECO:0000256" key="3">
    <source>
        <dbReference type="ARBA" id="ARBA00022833"/>
    </source>
</evidence>
<dbReference type="InterPro" id="IPR001841">
    <property type="entry name" value="Znf_RING"/>
</dbReference>
<feature type="region of interest" description="Disordered" evidence="5">
    <location>
        <begin position="23"/>
        <end position="66"/>
    </location>
</feature>
<feature type="domain" description="RING-type" evidence="6">
    <location>
        <begin position="134"/>
        <end position="176"/>
    </location>
</feature>
<evidence type="ECO:0000313" key="8">
    <source>
        <dbReference type="Proteomes" id="UP000319731"/>
    </source>
</evidence>
<dbReference type="Proteomes" id="UP000319731">
    <property type="component" value="Unassembled WGS sequence"/>
</dbReference>
<dbReference type="EMBL" id="QEAO01000016">
    <property type="protein sequence ID" value="TPX34021.1"/>
    <property type="molecule type" value="Genomic_DNA"/>
</dbReference>
<dbReference type="Pfam" id="PF13639">
    <property type="entry name" value="zf-RING_2"/>
    <property type="match status" value="1"/>
</dbReference>
<dbReference type="InterPro" id="IPR016818">
    <property type="entry name" value="NOSIP"/>
</dbReference>
<dbReference type="GO" id="GO:0005634">
    <property type="term" value="C:nucleus"/>
    <property type="evidence" value="ECO:0007669"/>
    <property type="project" value="TreeGrafter"/>
</dbReference>
<keyword evidence="8" id="KW-1185">Reference proteome</keyword>
<reference evidence="7 8" key="1">
    <citation type="journal article" date="2019" name="Sci. Rep.">
        <title>Comparative genomics of chytrid fungi reveal insights into the obligate biotrophic and pathogenic lifestyle of Synchytrium endobioticum.</title>
        <authorList>
            <person name="van de Vossenberg B.T.L.H."/>
            <person name="Warris S."/>
            <person name="Nguyen H.D.T."/>
            <person name="van Gent-Pelzer M.P.E."/>
            <person name="Joly D.L."/>
            <person name="van de Geest H.C."/>
            <person name="Bonants P.J.M."/>
            <person name="Smith D.S."/>
            <person name="Levesque C.A."/>
            <person name="van der Lee T.A.J."/>
        </authorList>
    </citation>
    <scope>NUCLEOTIDE SEQUENCE [LARGE SCALE GENOMIC DNA]</scope>
    <source>
        <strain evidence="7 8">JEL517</strain>
    </source>
</reference>
<proteinExistence type="predicted"/>
<organism evidence="7 8">
    <name type="scientific">Synchytrium microbalum</name>
    <dbReference type="NCBI Taxonomy" id="1806994"/>
    <lineage>
        <taxon>Eukaryota</taxon>
        <taxon>Fungi</taxon>
        <taxon>Fungi incertae sedis</taxon>
        <taxon>Chytridiomycota</taxon>
        <taxon>Chytridiomycota incertae sedis</taxon>
        <taxon>Chytridiomycetes</taxon>
        <taxon>Synchytriales</taxon>
        <taxon>Synchytriaceae</taxon>
        <taxon>Synchytrium</taxon>
    </lineage>
</organism>
<dbReference type="PANTHER" id="PTHR13063">
    <property type="entry name" value="ENOS INTERACTING PROTEIN"/>
    <property type="match status" value="1"/>
</dbReference>
<dbReference type="RefSeq" id="XP_031024863.1">
    <property type="nucleotide sequence ID" value="XM_031169212.1"/>
</dbReference>
<evidence type="ECO:0000259" key="6">
    <source>
        <dbReference type="PROSITE" id="PS50089"/>
    </source>
</evidence>
<accession>A0A507C3I2</accession>
<evidence type="ECO:0000256" key="5">
    <source>
        <dbReference type="SAM" id="MobiDB-lite"/>
    </source>
</evidence>
<dbReference type="InterPro" id="IPR013083">
    <property type="entry name" value="Znf_RING/FYVE/PHD"/>
</dbReference>
<keyword evidence="1" id="KW-0479">Metal-binding</keyword>
<dbReference type="PANTHER" id="PTHR13063:SF10">
    <property type="entry name" value="NITRIC OXIDE SYNTHASE-INTERACTING PROTEIN"/>
    <property type="match status" value="1"/>
</dbReference>
<dbReference type="InterPro" id="IPR017907">
    <property type="entry name" value="Znf_RING_CS"/>
</dbReference>
<name>A0A507C3I2_9FUNG</name>
<dbReference type="GO" id="GO:0008270">
    <property type="term" value="F:zinc ion binding"/>
    <property type="evidence" value="ECO:0007669"/>
    <property type="project" value="UniProtKB-KW"/>
</dbReference>
<dbReference type="AlphaFoldDB" id="A0A507C3I2"/>
<evidence type="ECO:0000256" key="4">
    <source>
        <dbReference type="PROSITE-ProRule" id="PRU00175"/>
    </source>
</evidence>
<gene>
    <name evidence="7" type="ORF">SmJEL517_g03284</name>
</gene>
<keyword evidence="2 4" id="KW-0863">Zinc-finger</keyword>
<evidence type="ECO:0000313" key="7">
    <source>
        <dbReference type="EMBL" id="TPX34021.1"/>
    </source>
</evidence>
<dbReference type="GeneID" id="42004509"/>
<dbReference type="STRING" id="1806994.A0A507C3I2"/>
<dbReference type="SUPFAM" id="SSF57850">
    <property type="entry name" value="RING/U-box"/>
    <property type="match status" value="1"/>
</dbReference>
<dbReference type="OrthoDB" id="116827at2759"/>
<feature type="compositionally biased region" description="Basic and acidic residues" evidence="5">
    <location>
        <begin position="23"/>
        <end position="35"/>
    </location>
</feature>
<dbReference type="PROSITE" id="PS50089">
    <property type="entry name" value="ZF_RING_2"/>
    <property type="match status" value="1"/>
</dbReference>
<dbReference type="Gene3D" id="3.30.40.10">
    <property type="entry name" value="Zinc/RING finger domain, C3HC4 (zinc finger)"/>
    <property type="match status" value="1"/>
</dbReference>
<keyword evidence="3" id="KW-0862">Zinc</keyword>
<evidence type="ECO:0000256" key="1">
    <source>
        <dbReference type="ARBA" id="ARBA00022723"/>
    </source>
</evidence>
<sequence length="210" mass="22970">MYENILSQKKEIARLSATAQFQKKEKLNEEDKKAEAQQTADLQKFESTETQFLPTDSKSSDSSSKGKLPSFWIPSLTPQAKATTIDTSKLETVCTAVEKSHPIHIKKLIAIKFTTAKSAPGASTEPDSKSEYACPACLKSFKNGTKMTFPKGCGHVVCGQCANMFIKKTGKCYVCDVKCRDKDLIELFVEGTGFASGGQAEAKKTFVAFQ</sequence>
<protein>
    <recommendedName>
        <fullName evidence="6">RING-type domain-containing protein</fullName>
    </recommendedName>
</protein>
<dbReference type="PROSITE" id="PS00518">
    <property type="entry name" value="ZF_RING_1"/>
    <property type="match status" value="1"/>
</dbReference>
<comment type="caution">
    <text evidence="7">The sequence shown here is derived from an EMBL/GenBank/DDBJ whole genome shotgun (WGS) entry which is preliminary data.</text>
</comment>